<feature type="chain" id="PRO_5009104613" evidence="1">
    <location>
        <begin position="51"/>
        <end position="108"/>
    </location>
</feature>
<dbReference type="Proteomes" id="UP000094626">
    <property type="component" value="Chromosome"/>
</dbReference>
<keyword evidence="1" id="KW-0732">Signal</keyword>
<name>A0A1D8A1K6_9SPHN</name>
<dbReference type="RefSeq" id="WP_069707707.1">
    <property type="nucleotide sequence ID" value="NZ_CP017075.1"/>
</dbReference>
<feature type="signal peptide" evidence="1">
    <location>
        <begin position="1"/>
        <end position="50"/>
    </location>
</feature>
<dbReference type="EMBL" id="CP017075">
    <property type="protein sequence ID" value="AOR75940.1"/>
    <property type="molecule type" value="Genomic_DNA"/>
</dbReference>
<reference evidence="3" key="1">
    <citation type="journal article" date="2017" name="J. Biotechnol.">
        <title>Complete genome sequence of Novosphingobium resinovorum SA1, a versatile xenobiotic-degrading bacterium capable of utilizing sulfanilic acid.</title>
        <authorList>
            <person name="Hegedus B."/>
            <person name="Kos P.B."/>
            <person name="Balint B."/>
            <person name="Maroti G."/>
            <person name="Gan H.M."/>
            <person name="Perei K."/>
            <person name="Rakhely G."/>
        </authorList>
    </citation>
    <scope>NUCLEOTIDE SEQUENCE [LARGE SCALE GENOMIC DNA]</scope>
    <source>
        <strain evidence="3">SA1</strain>
    </source>
</reference>
<sequence>MRADGKGLNSMGTTVGITPNGKVALPMMKRTILVAMTAAFTLLGSTQAMAGTRAAQSVVGFAKDQGKSIRSSRGSLPRGFVNALGRAGEHGRKGLHNAIEQHFKSRGC</sequence>
<evidence type="ECO:0000256" key="1">
    <source>
        <dbReference type="SAM" id="SignalP"/>
    </source>
</evidence>
<evidence type="ECO:0000313" key="3">
    <source>
        <dbReference type="Proteomes" id="UP000094626"/>
    </source>
</evidence>
<evidence type="ECO:0000313" key="2">
    <source>
        <dbReference type="EMBL" id="AOR75940.1"/>
    </source>
</evidence>
<gene>
    <name evidence="2" type="ORF">BES08_03625</name>
</gene>
<accession>A0A1D8A1K6</accession>
<proteinExistence type="predicted"/>
<dbReference type="AlphaFoldDB" id="A0A1D8A1K6"/>
<organism evidence="2 3">
    <name type="scientific">Novosphingobium resinovorum</name>
    <dbReference type="NCBI Taxonomy" id="158500"/>
    <lineage>
        <taxon>Bacteria</taxon>
        <taxon>Pseudomonadati</taxon>
        <taxon>Pseudomonadota</taxon>
        <taxon>Alphaproteobacteria</taxon>
        <taxon>Sphingomonadales</taxon>
        <taxon>Sphingomonadaceae</taxon>
        <taxon>Novosphingobium</taxon>
    </lineage>
</organism>
<keyword evidence="3" id="KW-1185">Reference proteome</keyword>
<dbReference type="KEGG" id="nre:BES08_03625"/>
<protein>
    <submittedName>
        <fullName evidence="2">Uncharacterized protein</fullName>
    </submittedName>
</protein>